<reference evidence="1" key="1">
    <citation type="submission" date="2021-02" db="EMBL/GenBank/DDBJ databases">
        <authorList>
            <person name="Han P."/>
        </authorList>
    </citation>
    <scope>NUCLEOTIDE SEQUENCE</scope>
    <source>
        <strain evidence="1">Nitrosomonas nitrosa 18-3D</strain>
    </source>
</reference>
<name>A0A8H9D843_9PROT</name>
<comment type="caution">
    <text evidence="1">The sequence shown here is derived from an EMBL/GenBank/DDBJ whole genome shotgun (WGS) entry which is preliminary data.</text>
</comment>
<gene>
    <name evidence="1" type="ORF">NMYAN_120094</name>
</gene>
<evidence type="ECO:0000313" key="1">
    <source>
        <dbReference type="EMBL" id="CAE6493138.1"/>
    </source>
</evidence>
<sequence length="47" mass="5251">MQNLSDPVSERLDQIIGDAERYLLYRTPDSLPAIATCGMSDSKHGWV</sequence>
<dbReference type="AlphaFoldDB" id="A0A8H9D843"/>
<protein>
    <submittedName>
        <fullName evidence="1">Uncharacterized protein</fullName>
    </submittedName>
</protein>
<proteinExistence type="predicted"/>
<dbReference type="EMBL" id="CAJNAP010000004">
    <property type="protein sequence ID" value="CAE6493138.1"/>
    <property type="molecule type" value="Genomic_DNA"/>
</dbReference>
<evidence type="ECO:0000313" key="2">
    <source>
        <dbReference type="Proteomes" id="UP000601736"/>
    </source>
</evidence>
<accession>A0A8H9D843</accession>
<organism evidence="1 2">
    <name type="scientific">Nitrosomonas nitrosa</name>
    <dbReference type="NCBI Taxonomy" id="52442"/>
    <lineage>
        <taxon>Bacteria</taxon>
        <taxon>Pseudomonadati</taxon>
        <taxon>Pseudomonadota</taxon>
        <taxon>Betaproteobacteria</taxon>
        <taxon>Nitrosomonadales</taxon>
        <taxon>Nitrosomonadaceae</taxon>
        <taxon>Nitrosomonas</taxon>
    </lineage>
</organism>
<dbReference type="Proteomes" id="UP000601736">
    <property type="component" value="Unassembled WGS sequence"/>
</dbReference>